<dbReference type="Proteomes" id="UP001501170">
    <property type="component" value="Unassembled WGS sequence"/>
</dbReference>
<sequence>MSALTTDLDDVDGLLAADRDGLLRAAAMAGAQVRAVSQAQSEGALARLADLRPRAVVVVTGASATARRATDLVVATVAARFDVPLVSVPTLPGWIGPLDVVVIAGHDAGDPALADAAVRALRRRAELVTVVPVEGPLREAIGAQPIVDLSPRLVVDPRFGFCHFVAALTAVCVALSAVRFAPAPPDLADLADRLDGEAAADHPGQESFHNQAKLLAMRVADRSVVWAGDTPGANAVAAHASAVAFSVAGTVSSAASETVLATGLLDGSNRPAPVDDIFYDPEIDPPRSAAIRGILFTTASRRWYAQQRNAGRAEIDVLAEHPAGSDSGAGEPDQGSVAATSDLFADAPADLGEYLVLALRVELAAVFVRLMGEAA</sequence>
<evidence type="ECO:0000313" key="1">
    <source>
        <dbReference type="EMBL" id="GAA2380548.1"/>
    </source>
</evidence>
<evidence type="ECO:0008006" key="3">
    <source>
        <dbReference type="Google" id="ProtNLM"/>
    </source>
</evidence>
<evidence type="ECO:0000313" key="2">
    <source>
        <dbReference type="Proteomes" id="UP001501170"/>
    </source>
</evidence>
<keyword evidence="2" id="KW-1185">Reference proteome</keyword>
<dbReference type="InterPro" id="IPR046348">
    <property type="entry name" value="SIS_dom_sf"/>
</dbReference>
<dbReference type="EMBL" id="BAAARB010000009">
    <property type="protein sequence ID" value="GAA2380548.1"/>
    <property type="molecule type" value="Genomic_DNA"/>
</dbReference>
<dbReference type="RefSeq" id="WP_006895862.1">
    <property type="nucleotide sequence ID" value="NZ_BAAARB010000009.1"/>
</dbReference>
<accession>A0ABN3HHR7</accession>
<organism evidence="1 2">
    <name type="scientific">Gordonia cholesterolivorans</name>
    <dbReference type="NCBI Taxonomy" id="559625"/>
    <lineage>
        <taxon>Bacteria</taxon>
        <taxon>Bacillati</taxon>
        <taxon>Actinomycetota</taxon>
        <taxon>Actinomycetes</taxon>
        <taxon>Mycobacteriales</taxon>
        <taxon>Gordoniaceae</taxon>
        <taxon>Gordonia</taxon>
    </lineage>
</organism>
<protein>
    <recommendedName>
        <fullName evidence="3">TobH</fullName>
    </recommendedName>
</protein>
<name>A0ABN3HHR7_9ACTN</name>
<gene>
    <name evidence="1" type="ORF">GCM10009855_20760</name>
</gene>
<comment type="caution">
    <text evidence="1">The sequence shown here is derived from an EMBL/GenBank/DDBJ whole genome shotgun (WGS) entry which is preliminary data.</text>
</comment>
<reference evidence="1 2" key="1">
    <citation type="journal article" date="2019" name="Int. J. Syst. Evol. Microbiol.">
        <title>The Global Catalogue of Microorganisms (GCM) 10K type strain sequencing project: providing services to taxonomists for standard genome sequencing and annotation.</title>
        <authorList>
            <consortium name="The Broad Institute Genomics Platform"/>
            <consortium name="The Broad Institute Genome Sequencing Center for Infectious Disease"/>
            <person name="Wu L."/>
            <person name="Ma J."/>
        </authorList>
    </citation>
    <scope>NUCLEOTIDE SEQUENCE [LARGE SCALE GENOMIC DNA]</scope>
    <source>
        <strain evidence="1 2">JCM 16227</strain>
    </source>
</reference>
<proteinExistence type="predicted"/>
<dbReference type="SUPFAM" id="SSF53697">
    <property type="entry name" value="SIS domain"/>
    <property type="match status" value="1"/>
</dbReference>